<feature type="region of interest" description="Disordered" evidence="1">
    <location>
        <begin position="198"/>
        <end position="268"/>
    </location>
</feature>
<evidence type="ECO:0000256" key="2">
    <source>
        <dbReference type="SAM" id="SignalP"/>
    </source>
</evidence>
<keyword evidence="4" id="KW-1185">Reference proteome</keyword>
<evidence type="ECO:0000313" key="3">
    <source>
        <dbReference type="EMBL" id="KAK0542228.1"/>
    </source>
</evidence>
<dbReference type="EMBL" id="JAPDMZ010000585">
    <property type="protein sequence ID" value="KAK0542228.1"/>
    <property type="molecule type" value="Genomic_DNA"/>
</dbReference>
<comment type="caution">
    <text evidence="3">The sequence shown here is derived from an EMBL/GenBank/DDBJ whole genome shotgun (WGS) entry which is preliminary data.</text>
</comment>
<feature type="signal peptide" evidence="2">
    <location>
        <begin position="1"/>
        <end position="20"/>
    </location>
</feature>
<name>A0AAN6GJA7_9BASI</name>
<sequence length="392" mass="40595">MQSPISWAFLTLAASIAVTATTTPSRQPGTIPASSVQEIFKAGSAAQDRCSWLSTNFKSQSSQSINNTFSEYYPEGSNPSLELLVARYPANTLPATFLKDLQKTLSEVGPDIDITADAGYGKSGGRSGSNGPLGGLPAFCRFGGNLATSALTSVLFEVWLPLASDLSIPLAPINTTDYPTNSTPVVLSKDGKVLKGPPYLLANLPSGSSSSTPTPKGAGTAGVSPTGTSLKPHAPDTSSSSDSDPSKSPPPKARGGLDGGETGSPLCGSAVFGQPKAFDGWNGRLLYIGNGGQRGFVPFTDLKQQMSRHRFAVAGSNAGHFSTGGGTSWALGPQVNDSARDWASRATHVARQASLEVVDLFYGASAGVRVKGEPNPSKLSTDRLRAYYVGCS</sequence>
<keyword evidence="2" id="KW-0732">Signal</keyword>
<evidence type="ECO:0000313" key="4">
    <source>
        <dbReference type="Proteomes" id="UP001176517"/>
    </source>
</evidence>
<dbReference type="Proteomes" id="UP001176517">
    <property type="component" value="Unassembled WGS sequence"/>
</dbReference>
<accession>A0AAN6GJA7</accession>
<evidence type="ECO:0000256" key="1">
    <source>
        <dbReference type="SAM" id="MobiDB-lite"/>
    </source>
</evidence>
<feature type="non-terminal residue" evidence="3">
    <location>
        <position position="392"/>
    </location>
</feature>
<reference evidence="3" key="1">
    <citation type="journal article" date="2023" name="PhytoFront">
        <title>Draft Genome Resources of Seven Strains of Tilletia horrida, Causal Agent of Kernel Smut of Rice.</title>
        <authorList>
            <person name="Khanal S."/>
            <person name="Antony Babu S."/>
            <person name="Zhou X.G."/>
        </authorList>
    </citation>
    <scope>NUCLEOTIDE SEQUENCE</scope>
    <source>
        <strain evidence="3">TX6</strain>
    </source>
</reference>
<feature type="compositionally biased region" description="Low complexity" evidence="1">
    <location>
        <begin position="205"/>
        <end position="218"/>
    </location>
</feature>
<feature type="chain" id="PRO_5042835151" description="Carboxylic ester hydrolase" evidence="2">
    <location>
        <begin position="21"/>
        <end position="392"/>
    </location>
</feature>
<gene>
    <name evidence="3" type="ORF">OC846_006799</name>
</gene>
<evidence type="ECO:0008006" key="5">
    <source>
        <dbReference type="Google" id="ProtNLM"/>
    </source>
</evidence>
<dbReference type="AlphaFoldDB" id="A0AAN6GJA7"/>
<proteinExistence type="predicted"/>
<organism evidence="3 4">
    <name type="scientific">Tilletia horrida</name>
    <dbReference type="NCBI Taxonomy" id="155126"/>
    <lineage>
        <taxon>Eukaryota</taxon>
        <taxon>Fungi</taxon>
        <taxon>Dikarya</taxon>
        <taxon>Basidiomycota</taxon>
        <taxon>Ustilaginomycotina</taxon>
        <taxon>Exobasidiomycetes</taxon>
        <taxon>Tilletiales</taxon>
        <taxon>Tilletiaceae</taxon>
        <taxon>Tilletia</taxon>
    </lineage>
</organism>
<protein>
    <recommendedName>
        <fullName evidence="5">Carboxylic ester hydrolase</fullName>
    </recommendedName>
</protein>